<dbReference type="PANTHER" id="PTHR30026:SF20">
    <property type="entry name" value="OUTER MEMBRANE PROTEIN TOLC"/>
    <property type="match status" value="1"/>
</dbReference>
<evidence type="ECO:0000256" key="7">
    <source>
        <dbReference type="ARBA" id="ARBA00023237"/>
    </source>
</evidence>
<evidence type="ECO:0000256" key="2">
    <source>
        <dbReference type="ARBA" id="ARBA00007613"/>
    </source>
</evidence>
<evidence type="ECO:0000256" key="5">
    <source>
        <dbReference type="ARBA" id="ARBA00022692"/>
    </source>
</evidence>
<keyword evidence="5" id="KW-0812">Transmembrane</keyword>
<dbReference type="Gene3D" id="1.20.1600.10">
    <property type="entry name" value="Outer membrane efflux proteins (OEP)"/>
    <property type="match status" value="1"/>
</dbReference>
<comment type="caution">
    <text evidence="9">The sequence shown here is derived from an EMBL/GenBank/DDBJ whole genome shotgun (WGS) entry which is preliminary data.</text>
</comment>
<keyword evidence="7" id="KW-0998">Cell outer membrane</keyword>
<dbReference type="Pfam" id="PF02321">
    <property type="entry name" value="OEP"/>
    <property type="match status" value="2"/>
</dbReference>
<dbReference type="SUPFAM" id="SSF56954">
    <property type="entry name" value="Outer membrane efflux proteins (OEP)"/>
    <property type="match status" value="1"/>
</dbReference>
<accession>A0A840L5R7</accession>
<evidence type="ECO:0000256" key="8">
    <source>
        <dbReference type="SAM" id="Coils"/>
    </source>
</evidence>
<evidence type="ECO:0000256" key="6">
    <source>
        <dbReference type="ARBA" id="ARBA00023136"/>
    </source>
</evidence>
<name>A0A840L5R7_9BURK</name>
<proteinExistence type="inferred from homology"/>
<dbReference type="InterPro" id="IPR003423">
    <property type="entry name" value="OMP_efflux"/>
</dbReference>
<dbReference type="RefSeq" id="WP_184295886.1">
    <property type="nucleotide sequence ID" value="NZ_JACHLP010000001.1"/>
</dbReference>
<dbReference type="InterPro" id="IPR010130">
    <property type="entry name" value="T1SS_OMP_TolC"/>
</dbReference>
<dbReference type="PANTHER" id="PTHR30026">
    <property type="entry name" value="OUTER MEMBRANE PROTEIN TOLC"/>
    <property type="match status" value="1"/>
</dbReference>
<keyword evidence="6" id="KW-0472">Membrane</keyword>
<dbReference type="Proteomes" id="UP000562027">
    <property type="component" value="Unassembled WGS sequence"/>
</dbReference>
<evidence type="ECO:0000313" key="10">
    <source>
        <dbReference type="Proteomes" id="UP000562027"/>
    </source>
</evidence>
<evidence type="ECO:0000256" key="3">
    <source>
        <dbReference type="ARBA" id="ARBA00022448"/>
    </source>
</evidence>
<keyword evidence="3" id="KW-0813">Transport</keyword>
<feature type="coiled-coil region" evidence="8">
    <location>
        <begin position="333"/>
        <end position="360"/>
    </location>
</feature>
<dbReference type="InterPro" id="IPR051906">
    <property type="entry name" value="TolC-like"/>
</dbReference>
<dbReference type="PROSITE" id="PS51257">
    <property type="entry name" value="PROKAR_LIPOPROTEIN"/>
    <property type="match status" value="1"/>
</dbReference>
<dbReference type="GO" id="GO:0009279">
    <property type="term" value="C:cell outer membrane"/>
    <property type="evidence" value="ECO:0007669"/>
    <property type="project" value="UniProtKB-SubCell"/>
</dbReference>
<keyword evidence="10" id="KW-1185">Reference proteome</keyword>
<dbReference type="NCBIfam" id="TIGR01844">
    <property type="entry name" value="type_I_sec_TolC"/>
    <property type="match status" value="1"/>
</dbReference>
<evidence type="ECO:0000313" key="9">
    <source>
        <dbReference type="EMBL" id="MBB4842022.1"/>
    </source>
</evidence>
<protein>
    <submittedName>
        <fullName evidence="9">Outer membrane protein</fullName>
    </submittedName>
</protein>
<sequence length="454" mass="48154">MPRPQSSGPTYRPRRYGGLLLALLGCAAGLALAWPRSSQAEDLLQVYARARGSDPVLGQVLAARGVQQEQVVQARAGLLPQWKAEATQSRLASDGSRRSELSSRLSQVLLDLGQLRSWDAAQTQLSAQQARLLAAEQALCARVATAYFAVLMAQASLHTVQANEAAFAEQVRQAQSRFEAGLSAQVDVDQARTYHALAQGNGLEAQEALADARQALRQVSGEGGDAAALAPLAVELKLAAEPGGDEGVQAWVEQALQHNPGLQAFALGLAAGEQRVAAARAAHLPTLSMGLDSARYDNRPGQASDGNEGRWAHTLALRLTIPLFAGGATESQKRQALYQRDAAREELEAARRALVRETQAQYQARQTSRAQLQSTARAVAAASQGLAATRAGQALGTRTMTDLLLAIQSQSAAQQAYQQARHRHVLSTLLLQQAAGQLGEAELAAVNLLLQGNS</sequence>
<dbReference type="GO" id="GO:0015288">
    <property type="term" value="F:porin activity"/>
    <property type="evidence" value="ECO:0007669"/>
    <property type="project" value="TreeGrafter"/>
</dbReference>
<gene>
    <name evidence="9" type="ORF">HNP55_000517</name>
</gene>
<dbReference type="GO" id="GO:0015562">
    <property type="term" value="F:efflux transmembrane transporter activity"/>
    <property type="evidence" value="ECO:0007669"/>
    <property type="project" value="InterPro"/>
</dbReference>
<keyword evidence="8" id="KW-0175">Coiled coil</keyword>
<evidence type="ECO:0000256" key="4">
    <source>
        <dbReference type="ARBA" id="ARBA00022452"/>
    </source>
</evidence>
<dbReference type="AlphaFoldDB" id="A0A840L5R7"/>
<dbReference type="GO" id="GO:1990281">
    <property type="term" value="C:efflux pump complex"/>
    <property type="evidence" value="ECO:0007669"/>
    <property type="project" value="TreeGrafter"/>
</dbReference>
<comment type="subcellular location">
    <subcellularLocation>
        <location evidence="1">Cell outer membrane</location>
    </subcellularLocation>
</comment>
<reference evidence="9 10" key="1">
    <citation type="submission" date="2020-08" db="EMBL/GenBank/DDBJ databases">
        <title>Functional genomics of gut bacteria from endangered species of beetles.</title>
        <authorList>
            <person name="Carlos-Shanley C."/>
        </authorList>
    </citation>
    <scope>NUCLEOTIDE SEQUENCE [LARGE SCALE GENOMIC DNA]</scope>
    <source>
        <strain evidence="9 10">S00239</strain>
    </source>
</reference>
<comment type="similarity">
    <text evidence="2">Belongs to the outer membrane factor (OMF) (TC 1.B.17) family.</text>
</comment>
<dbReference type="EMBL" id="JACHLP010000001">
    <property type="protein sequence ID" value="MBB4842022.1"/>
    <property type="molecule type" value="Genomic_DNA"/>
</dbReference>
<organism evidence="9 10">
    <name type="scientific">Roseateles oligotrophus</name>
    <dbReference type="NCBI Taxonomy" id="1769250"/>
    <lineage>
        <taxon>Bacteria</taxon>
        <taxon>Pseudomonadati</taxon>
        <taxon>Pseudomonadota</taxon>
        <taxon>Betaproteobacteria</taxon>
        <taxon>Burkholderiales</taxon>
        <taxon>Sphaerotilaceae</taxon>
        <taxon>Roseateles</taxon>
    </lineage>
</organism>
<keyword evidence="4" id="KW-1134">Transmembrane beta strand</keyword>
<evidence type="ECO:0000256" key="1">
    <source>
        <dbReference type="ARBA" id="ARBA00004442"/>
    </source>
</evidence>